<feature type="chain" id="PRO_5035298307" evidence="1">
    <location>
        <begin position="17"/>
        <end position="174"/>
    </location>
</feature>
<feature type="signal peptide" evidence="1">
    <location>
        <begin position="1"/>
        <end position="16"/>
    </location>
</feature>
<name>A0A8J2IT21_FUSEQ</name>
<accession>A0A8J2IT21</accession>
<dbReference type="Proteomes" id="UP000693738">
    <property type="component" value="Unassembled WGS sequence"/>
</dbReference>
<sequence length="174" mass="19224">MKLSTALCLLPSLALAAPSQRLDKRLPNLTPVNVPNLDTEFDVKCGKVTVKGQQIHLAVSWGVNLQRSGDSGEVVGELISLKEGEYPHKYKNSEKFAFVDDYRCKDAAHRMLMPVTPSGTFKGDGDDTAYKFRAVYVHDPKSPTDGQGNPKAYYCGTMWHKNGNTFDGCDIIKK</sequence>
<proteinExistence type="predicted"/>
<keyword evidence="1" id="KW-0732">Signal</keyword>
<dbReference type="EMBL" id="CAJSTJ010000151">
    <property type="protein sequence ID" value="CAG7562575.1"/>
    <property type="molecule type" value="Genomic_DNA"/>
</dbReference>
<evidence type="ECO:0000313" key="3">
    <source>
        <dbReference type="Proteomes" id="UP000693738"/>
    </source>
</evidence>
<organism evidence="2 3">
    <name type="scientific">Fusarium equiseti</name>
    <name type="common">Fusarium scirpi</name>
    <dbReference type="NCBI Taxonomy" id="61235"/>
    <lineage>
        <taxon>Eukaryota</taxon>
        <taxon>Fungi</taxon>
        <taxon>Dikarya</taxon>
        <taxon>Ascomycota</taxon>
        <taxon>Pezizomycotina</taxon>
        <taxon>Sordariomycetes</taxon>
        <taxon>Hypocreomycetidae</taxon>
        <taxon>Hypocreales</taxon>
        <taxon>Nectriaceae</taxon>
        <taxon>Fusarium</taxon>
        <taxon>Fusarium incarnatum-equiseti species complex</taxon>
    </lineage>
</organism>
<gene>
    <name evidence="2" type="ORF">FEQUK3_LOCUS8257</name>
</gene>
<evidence type="ECO:0000313" key="2">
    <source>
        <dbReference type="EMBL" id="CAG7562575.1"/>
    </source>
</evidence>
<dbReference type="AlphaFoldDB" id="A0A8J2IT21"/>
<evidence type="ECO:0000256" key="1">
    <source>
        <dbReference type="SAM" id="SignalP"/>
    </source>
</evidence>
<comment type="caution">
    <text evidence="2">The sequence shown here is derived from an EMBL/GenBank/DDBJ whole genome shotgun (WGS) entry which is preliminary data.</text>
</comment>
<protein>
    <submittedName>
        <fullName evidence="2">Uncharacterized protein</fullName>
    </submittedName>
</protein>
<reference evidence="2" key="1">
    <citation type="submission" date="2021-05" db="EMBL/GenBank/DDBJ databases">
        <authorList>
            <person name="Khan N."/>
        </authorList>
    </citation>
    <scope>NUCLEOTIDE SEQUENCE</scope>
</reference>